<proteinExistence type="predicted"/>
<dbReference type="STRING" id="93759.A0A1R3KMA9"/>
<protein>
    <recommendedName>
        <fullName evidence="4">Viral movement protein</fullName>
    </recommendedName>
</protein>
<dbReference type="PANTHER" id="PTHR48435:SF1">
    <property type="entry name" value="POLYPROTEIN"/>
    <property type="match status" value="1"/>
</dbReference>
<dbReference type="PANTHER" id="PTHR48435">
    <property type="entry name" value="POLYPROTEIN"/>
    <property type="match status" value="1"/>
</dbReference>
<evidence type="ECO:0000313" key="3">
    <source>
        <dbReference type="Proteomes" id="UP000187203"/>
    </source>
</evidence>
<evidence type="ECO:0008006" key="4">
    <source>
        <dbReference type="Google" id="ProtNLM"/>
    </source>
</evidence>
<dbReference type="OrthoDB" id="998565at2759"/>
<reference evidence="3" key="1">
    <citation type="submission" date="2013-09" db="EMBL/GenBank/DDBJ databases">
        <title>Corchorus olitorius genome sequencing.</title>
        <authorList>
            <person name="Alam M."/>
            <person name="Haque M.S."/>
            <person name="Islam M.S."/>
            <person name="Emdad E.M."/>
            <person name="Islam M.M."/>
            <person name="Ahmed B."/>
            <person name="Halim A."/>
            <person name="Hossen Q.M.M."/>
            <person name="Hossain M.Z."/>
            <person name="Ahmed R."/>
            <person name="Khan M.M."/>
            <person name="Islam R."/>
            <person name="Rashid M.M."/>
            <person name="Khan S.A."/>
            <person name="Rahman M.S."/>
            <person name="Alam M."/>
            <person name="Yahiya A.S."/>
            <person name="Khan M.S."/>
            <person name="Azam M.S."/>
            <person name="Haque T."/>
            <person name="Lashkar M.Z.H."/>
            <person name="Akhand A.I."/>
            <person name="Morshed G."/>
            <person name="Roy S."/>
            <person name="Uddin K.S."/>
            <person name="Rabeya T."/>
            <person name="Hossain A.S."/>
            <person name="Chowdhury A."/>
            <person name="Snigdha A.R."/>
            <person name="Mortoza M.S."/>
            <person name="Matin S.A."/>
            <person name="Hoque S.M.E."/>
            <person name="Islam M.K."/>
            <person name="Roy D.K."/>
            <person name="Haider R."/>
            <person name="Moosa M.M."/>
            <person name="Elias S.M."/>
            <person name="Hasan A.M."/>
            <person name="Jahan S."/>
            <person name="Shafiuddin M."/>
            <person name="Mahmood N."/>
            <person name="Shommy N.S."/>
        </authorList>
    </citation>
    <scope>NUCLEOTIDE SEQUENCE [LARGE SCALE GENOMIC DNA]</scope>
    <source>
        <strain evidence="3">cv. O-4</strain>
    </source>
</reference>
<dbReference type="InterPro" id="IPR028919">
    <property type="entry name" value="Viral_movement"/>
</dbReference>
<gene>
    <name evidence="2" type="ORF">COLO4_06696</name>
</gene>
<organism evidence="2 3">
    <name type="scientific">Corchorus olitorius</name>
    <dbReference type="NCBI Taxonomy" id="93759"/>
    <lineage>
        <taxon>Eukaryota</taxon>
        <taxon>Viridiplantae</taxon>
        <taxon>Streptophyta</taxon>
        <taxon>Embryophyta</taxon>
        <taxon>Tracheophyta</taxon>
        <taxon>Spermatophyta</taxon>
        <taxon>Magnoliopsida</taxon>
        <taxon>eudicotyledons</taxon>
        <taxon>Gunneridae</taxon>
        <taxon>Pentapetalae</taxon>
        <taxon>rosids</taxon>
        <taxon>malvids</taxon>
        <taxon>Malvales</taxon>
        <taxon>Malvaceae</taxon>
        <taxon>Grewioideae</taxon>
        <taxon>Apeibeae</taxon>
        <taxon>Corchorus</taxon>
    </lineage>
</organism>
<evidence type="ECO:0000256" key="1">
    <source>
        <dbReference type="SAM" id="MobiDB-lite"/>
    </source>
</evidence>
<evidence type="ECO:0000313" key="2">
    <source>
        <dbReference type="EMBL" id="OMP08189.1"/>
    </source>
</evidence>
<feature type="region of interest" description="Disordered" evidence="1">
    <location>
        <begin position="1"/>
        <end position="23"/>
    </location>
</feature>
<keyword evidence="3" id="KW-1185">Reference proteome</keyword>
<dbReference type="Pfam" id="PF01107">
    <property type="entry name" value="MP"/>
    <property type="match status" value="1"/>
</dbReference>
<comment type="caution">
    <text evidence="2">The sequence shown here is derived from an EMBL/GenBank/DDBJ whole genome shotgun (WGS) entry which is preliminary data.</text>
</comment>
<dbReference type="InterPro" id="IPR053098">
    <property type="entry name" value="Petuviruses_polyprotein"/>
</dbReference>
<accession>A0A1R3KMA9</accession>
<dbReference type="EMBL" id="AWUE01012847">
    <property type="protein sequence ID" value="OMP08189.1"/>
    <property type="molecule type" value="Genomic_DNA"/>
</dbReference>
<dbReference type="AlphaFoldDB" id="A0A1R3KMA9"/>
<dbReference type="Proteomes" id="UP000187203">
    <property type="component" value="Unassembled WGS sequence"/>
</dbReference>
<name>A0A1R3KMA9_9ROSI</name>
<sequence length="314" mass="35475">MAQENTETSSPSIPKSFFSQPPSTLETSTAYKLRNLYEVRKIQDSDLPTINPYEIFTKPSTSLFKSVKNLLNSSPNKPKENIQVTRFQKQPIPSGELARIITLQFPHQSLQKFIAQGYSYIHVGAIRLGLTFHVRKGVPLATRIALLDSRHKEYQHSCLGMVETTLNSGTIVATFYPNYTMFLQDKTMATAFQVQLQIVGASMDPGLVQATLHYQMAYRVQNHALGSALPSYGDIPLIQVDSQNKPTAIRIPINIPKEELVCILPETWVAIYENYRKTRRTRLPTLLVDFDHYKILVQTLSSVLCPKLNISSVF</sequence>